<dbReference type="Pfam" id="PF06283">
    <property type="entry name" value="ThuA"/>
    <property type="match status" value="1"/>
</dbReference>
<name>A0A177K8V3_9MICO</name>
<dbReference type="InterPro" id="IPR029062">
    <property type="entry name" value="Class_I_gatase-like"/>
</dbReference>
<dbReference type="AlphaFoldDB" id="A0A177K8V3"/>
<dbReference type="RefSeq" id="WP_082886215.1">
    <property type="nucleotide sequence ID" value="NZ_LSTV01000005.1"/>
</dbReference>
<evidence type="ECO:0000313" key="2">
    <source>
        <dbReference type="EMBL" id="OAH49021.1"/>
    </source>
</evidence>
<dbReference type="SUPFAM" id="SSF52317">
    <property type="entry name" value="Class I glutamine amidotransferase-like"/>
    <property type="match status" value="1"/>
</dbReference>
<protein>
    <recommendedName>
        <fullName evidence="1">ThuA-like domain-containing protein</fullName>
    </recommendedName>
</protein>
<evidence type="ECO:0000259" key="1">
    <source>
        <dbReference type="Pfam" id="PF06283"/>
    </source>
</evidence>
<evidence type="ECO:0000313" key="3">
    <source>
        <dbReference type="Proteomes" id="UP000076998"/>
    </source>
</evidence>
<dbReference type="Gene3D" id="3.40.50.880">
    <property type="match status" value="1"/>
</dbReference>
<dbReference type="InterPro" id="IPR029010">
    <property type="entry name" value="ThuA-like"/>
</dbReference>
<comment type="caution">
    <text evidence="2">The sequence shown here is derived from an EMBL/GenBank/DDBJ whole genome shotgun (WGS) entry which is preliminary data.</text>
</comment>
<dbReference type="Proteomes" id="UP000076998">
    <property type="component" value="Unassembled WGS sequence"/>
</dbReference>
<reference evidence="2 3" key="1">
    <citation type="submission" date="2016-02" db="EMBL/GenBank/DDBJ databases">
        <authorList>
            <person name="Wen L."/>
            <person name="He K."/>
            <person name="Yang H."/>
        </authorList>
    </citation>
    <scope>NUCLEOTIDE SEQUENCE [LARGE SCALE GENOMIC DNA]</scope>
    <source>
        <strain evidence="2 3">CD11_3</strain>
    </source>
</reference>
<feature type="domain" description="ThuA-like" evidence="1">
    <location>
        <begin position="23"/>
        <end position="209"/>
    </location>
</feature>
<organism evidence="2 3">
    <name type="scientific">Microbacterium oleivorans</name>
    <dbReference type="NCBI Taxonomy" id="273677"/>
    <lineage>
        <taxon>Bacteria</taxon>
        <taxon>Bacillati</taxon>
        <taxon>Actinomycetota</taxon>
        <taxon>Actinomycetes</taxon>
        <taxon>Micrococcales</taxon>
        <taxon>Microbacteriaceae</taxon>
        <taxon>Microbacterium</taxon>
    </lineage>
</organism>
<dbReference type="OrthoDB" id="3350268at2"/>
<proteinExistence type="predicted"/>
<accession>A0A177K8V3</accession>
<dbReference type="EMBL" id="LSTV01000005">
    <property type="protein sequence ID" value="OAH49021.1"/>
    <property type="molecule type" value="Genomic_DNA"/>
</dbReference>
<sequence>MTVRTVILSGAGRYADPWHPFAETSARLAAILQGIGHDVTVREDVDAAMASLADADLVVVNAGDTWRGGERGVDAAAIAAFDAALDRGVGVLAMHCAVASLRDYPRWAGAIGAVWLPTLSFHPPFGRVVVDARDGVPFTVEDERYCALQATGDRDVVAWHEGDAGHREPTAWRRTVGPSRVAVDVLGHDARAYDAPGHAALVADLATWAAAAR</sequence>
<gene>
    <name evidence="2" type="ORF">AYL44_13525</name>
</gene>